<feature type="compositionally biased region" description="Polar residues" evidence="1">
    <location>
        <begin position="14"/>
        <end position="23"/>
    </location>
</feature>
<name>A0A2S0HYR0_9FLAO</name>
<evidence type="ECO:0000256" key="1">
    <source>
        <dbReference type="SAM" id="MobiDB-lite"/>
    </source>
</evidence>
<dbReference type="KEGG" id="aue:C5O00_11415"/>
<keyword evidence="3" id="KW-1185">Reference proteome</keyword>
<dbReference type="RefSeq" id="WP_105216980.1">
    <property type="nucleotide sequence ID" value="NZ_CP027062.1"/>
</dbReference>
<dbReference type="EMBL" id="CP027062">
    <property type="protein sequence ID" value="AVI51740.1"/>
    <property type="molecule type" value="Genomic_DNA"/>
</dbReference>
<organism evidence="2 3">
    <name type="scientific">Pukyongia salina</name>
    <dbReference type="NCBI Taxonomy" id="2094025"/>
    <lineage>
        <taxon>Bacteria</taxon>
        <taxon>Pseudomonadati</taxon>
        <taxon>Bacteroidota</taxon>
        <taxon>Flavobacteriia</taxon>
        <taxon>Flavobacteriales</taxon>
        <taxon>Flavobacteriaceae</taxon>
        <taxon>Pukyongia</taxon>
    </lineage>
</organism>
<accession>A0A2S0HYR0</accession>
<evidence type="ECO:0000313" key="2">
    <source>
        <dbReference type="EMBL" id="AVI51740.1"/>
    </source>
</evidence>
<evidence type="ECO:0000313" key="3">
    <source>
        <dbReference type="Proteomes" id="UP000238442"/>
    </source>
</evidence>
<reference evidence="2 3" key="1">
    <citation type="submission" date="2018-02" db="EMBL/GenBank/DDBJ databases">
        <title>Genomic analysis of the strain RR4-38 isolated from a seawater recirculating aquaculture system.</title>
        <authorList>
            <person name="Kim Y.-S."/>
            <person name="Jang Y.H."/>
            <person name="Kim K.-H."/>
        </authorList>
    </citation>
    <scope>NUCLEOTIDE SEQUENCE [LARGE SCALE GENOMIC DNA]</scope>
    <source>
        <strain evidence="2 3">RR4-38</strain>
    </source>
</reference>
<gene>
    <name evidence="2" type="ORF">C5O00_11415</name>
</gene>
<sequence length="176" mass="20541">MRHTPHKSNENRKSQLPNTTSLGISKHDDHRPETVQLKRLQQLSTSKKLSIKESVGNTGIFQLQYNLKSGMAWERFNVGRAQNAGINNEAFYEDARDNVQVHFHVNGKVPQQNEFESFTATFIAEDKRFRGSSIKYHYEKDADGEWKWDHEPPAAWKDKAEEEAKDRFERFLNYEG</sequence>
<protein>
    <submittedName>
        <fullName evidence="2">Uncharacterized protein</fullName>
    </submittedName>
</protein>
<dbReference type="Proteomes" id="UP000238442">
    <property type="component" value="Chromosome"/>
</dbReference>
<proteinExistence type="predicted"/>
<feature type="region of interest" description="Disordered" evidence="1">
    <location>
        <begin position="1"/>
        <end position="32"/>
    </location>
</feature>
<dbReference type="AlphaFoldDB" id="A0A2S0HYR0"/>